<dbReference type="FunFam" id="1.10.10.10:FF:000056">
    <property type="entry name" value="IclR family transcriptional regulator"/>
    <property type="match status" value="1"/>
</dbReference>
<dbReference type="SMART" id="SM00346">
    <property type="entry name" value="HTH_ICLR"/>
    <property type="match status" value="1"/>
</dbReference>
<name>A0A285PGI9_9HYPH</name>
<dbReference type="InterPro" id="IPR036388">
    <property type="entry name" value="WH-like_DNA-bd_sf"/>
</dbReference>
<dbReference type="EMBL" id="OBEL01000002">
    <property type="protein sequence ID" value="SNZ19256.1"/>
    <property type="molecule type" value="Genomic_DNA"/>
</dbReference>
<dbReference type="Gene3D" id="1.10.10.10">
    <property type="entry name" value="Winged helix-like DNA-binding domain superfamily/Winged helix DNA-binding domain"/>
    <property type="match status" value="1"/>
</dbReference>
<keyword evidence="3" id="KW-0804">Transcription</keyword>
<dbReference type="AlphaFoldDB" id="A0A285PGI9"/>
<proteinExistence type="predicted"/>
<organism evidence="6 7">
    <name type="scientific">Cohaesibacter gelatinilyticus</name>
    <dbReference type="NCBI Taxonomy" id="372072"/>
    <lineage>
        <taxon>Bacteria</taxon>
        <taxon>Pseudomonadati</taxon>
        <taxon>Pseudomonadota</taxon>
        <taxon>Alphaproteobacteria</taxon>
        <taxon>Hyphomicrobiales</taxon>
        <taxon>Cohaesibacteraceae</taxon>
    </lineage>
</organism>
<protein>
    <submittedName>
        <fullName evidence="6">Transcriptional regulator, IclR family</fullName>
    </submittedName>
</protein>
<keyword evidence="7" id="KW-1185">Reference proteome</keyword>
<dbReference type="InterPro" id="IPR050707">
    <property type="entry name" value="HTH_MetabolicPath_Reg"/>
</dbReference>
<dbReference type="InterPro" id="IPR029016">
    <property type="entry name" value="GAF-like_dom_sf"/>
</dbReference>
<keyword evidence="2" id="KW-0238">DNA-binding</keyword>
<dbReference type="GO" id="GO:0003700">
    <property type="term" value="F:DNA-binding transcription factor activity"/>
    <property type="evidence" value="ECO:0007669"/>
    <property type="project" value="TreeGrafter"/>
</dbReference>
<evidence type="ECO:0000256" key="2">
    <source>
        <dbReference type="ARBA" id="ARBA00023125"/>
    </source>
</evidence>
<feature type="domain" description="IclR-ED" evidence="5">
    <location>
        <begin position="85"/>
        <end position="265"/>
    </location>
</feature>
<feature type="domain" description="HTH iclR-type" evidence="4">
    <location>
        <begin position="22"/>
        <end position="84"/>
    </location>
</feature>
<dbReference type="InterPro" id="IPR005471">
    <property type="entry name" value="Tscrpt_reg_IclR_N"/>
</dbReference>
<dbReference type="GO" id="GO:0003677">
    <property type="term" value="F:DNA binding"/>
    <property type="evidence" value="ECO:0007669"/>
    <property type="project" value="UniProtKB-KW"/>
</dbReference>
<gene>
    <name evidence="6" type="ORF">SAMN06265368_2336</name>
</gene>
<sequence length="265" mass="28498">MAVEQTTAFDPRTNSREDPRFLSSVERGLSVLEALSDSSGPMSLTEIARITGLAVPTLQRLTATLVQAGYLEKEADSKRYCPTVKTVDLLFSYLSRNQFAKRAWPHLVKLREDLGLDVSLAVPSGTSMIYVHRLPGYAGNFENTLPGKKIPIHLSASGRCVLSLENVGKVEGFLNSAVLEPLTPWSIVDPETILSEIAKCREIGYAVVKQEDASGTISLACPVTKTFKAVAGISVHAPVAGLDILDFVSKVLPSVVAVSNALSET</sequence>
<dbReference type="RefSeq" id="WP_097153613.1">
    <property type="nucleotide sequence ID" value="NZ_OBEL01000002.1"/>
</dbReference>
<evidence type="ECO:0000313" key="6">
    <source>
        <dbReference type="EMBL" id="SNZ19256.1"/>
    </source>
</evidence>
<dbReference type="PROSITE" id="PS51078">
    <property type="entry name" value="ICLR_ED"/>
    <property type="match status" value="1"/>
</dbReference>
<dbReference type="OrthoDB" id="6057486at2"/>
<reference evidence="6 7" key="1">
    <citation type="submission" date="2017-09" db="EMBL/GenBank/DDBJ databases">
        <authorList>
            <person name="Ehlers B."/>
            <person name="Leendertz F.H."/>
        </authorList>
    </citation>
    <scope>NUCLEOTIDE SEQUENCE [LARGE SCALE GENOMIC DNA]</scope>
    <source>
        <strain evidence="6 7">DSM 18289</strain>
    </source>
</reference>
<dbReference type="SUPFAM" id="SSF55781">
    <property type="entry name" value="GAF domain-like"/>
    <property type="match status" value="1"/>
</dbReference>
<dbReference type="Gene3D" id="3.30.450.40">
    <property type="match status" value="1"/>
</dbReference>
<dbReference type="PROSITE" id="PS51077">
    <property type="entry name" value="HTH_ICLR"/>
    <property type="match status" value="1"/>
</dbReference>
<dbReference type="Pfam" id="PF01614">
    <property type="entry name" value="IclR_C"/>
    <property type="match status" value="1"/>
</dbReference>
<dbReference type="InterPro" id="IPR036390">
    <property type="entry name" value="WH_DNA-bd_sf"/>
</dbReference>
<dbReference type="SUPFAM" id="SSF46785">
    <property type="entry name" value="Winged helix' DNA-binding domain"/>
    <property type="match status" value="1"/>
</dbReference>
<evidence type="ECO:0000256" key="3">
    <source>
        <dbReference type="ARBA" id="ARBA00023163"/>
    </source>
</evidence>
<dbReference type="InterPro" id="IPR011991">
    <property type="entry name" value="ArsR-like_HTH"/>
</dbReference>
<dbReference type="InterPro" id="IPR014757">
    <property type="entry name" value="Tscrpt_reg_IclR_C"/>
</dbReference>
<evidence type="ECO:0000313" key="7">
    <source>
        <dbReference type="Proteomes" id="UP000219439"/>
    </source>
</evidence>
<accession>A0A285PGI9</accession>
<evidence type="ECO:0000259" key="5">
    <source>
        <dbReference type="PROSITE" id="PS51078"/>
    </source>
</evidence>
<dbReference type="PANTHER" id="PTHR30136">
    <property type="entry name" value="HELIX-TURN-HELIX TRANSCRIPTIONAL REGULATOR, ICLR FAMILY"/>
    <property type="match status" value="1"/>
</dbReference>
<evidence type="ECO:0000259" key="4">
    <source>
        <dbReference type="PROSITE" id="PS51077"/>
    </source>
</evidence>
<keyword evidence="1" id="KW-0805">Transcription regulation</keyword>
<dbReference type="Pfam" id="PF09339">
    <property type="entry name" value="HTH_IclR"/>
    <property type="match status" value="1"/>
</dbReference>
<evidence type="ECO:0000256" key="1">
    <source>
        <dbReference type="ARBA" id="ARBA00023015"/>
    </source>
</evidence>
<dbReference type="CDD" id="cd00090">
    <property type="entry name" value="HTH_ARSR"/>
    <property type="match status" value="1"/>
</dbReference>
<dbReference type="Proteomes" id="UP000219439">
    <property type="component" value="Unassembled WGS sequence"/>
</dbReference>
<dbReference type="GO" id="GO:0045892">
    <property type="term" value="P:negative regulation of DNA-templated transcription"/>
    <property type="evidence" value="ECO:0007669"/>
    <property type="project" value="TreeGrafter"/>
</dbReference>
<dbReference type="PANTHER" id="PTHR30136:SF35">
    <property type="entry name" value="HTH-TYPE TRANSCRIPTIONAL REGULATOR RV1719"/>
    <property type="match status" value="1"/>
</dbReference>